<evidence type="ECO:0000256" key="2">
    <source>
        <dbReference type="ARBA" id="ARBA00005420"/>
    </source>
</evidence>
<keyword evidence="5 11" id="KW-0812">Transmembrane</keyword>
<evidence type="ECO:0000256" key="6">
    <source>
        <dbReference type="ARBA" id="ARBA00022824"/>
    </source>
</evidence>
<keyword evidence="7 11" id="KW-1133">Transmembrane helix</keyword>
<evidence type="ECO:0000256" key="1">
    <source>
        <dbReference type="ARBA" id="ARBA00004477"/>
    </source>
</evidence>
<keyword evidence="6 11" id="KW-0256">Endoplasmic reticulum</keyword>
<dbReference type="PANTHER" id="PTHR12317:SF70">
    <property type="entry name" value="ACYLTRANSFERASE"/>
    <property type="match status" value="1"/>
</dbReference>
<dbReference type="GO" id="GO:0004144">
    <property type="term" value="F:diacylglycerol O-acyltransferase activity"/>
    <property type="evidence" value="ECO:0007669"/>
    <property type="project" value="UniProtKB-ARBA"/>
</dbReference>
<comment type="similarity">
    <text evidence="2 11">Belongs to the diacylglycerol acyltransferase family.</text>
</comment>
<dbReference type="Proteomes" id="UP000245207">
    <property type="component" value="Unassembled WGS sequence"/>
</dbReference>
<dbReference type="EMBL" id="PKPP01005896">
    <property type="protein sequence ID" value="PWA58439.1"/>
    <property type="molecule type" value="Genomic_DNA"/>
</dbReference>
<organism evidence="12 13">
    <name type="scientific">Artemisia annua</name>
    <name type="common">Sweet wormwood</name>
    <dbReference type="NCBI Taxonomy" id="35608"/>
    <lineage>
        <taxon>Eukaryota</taxon>
        <taxon>Viridiplantae</taxon>
        <taxon>Streptophyta</taxon>
        <taxon>Embryophyta</taxon>
        <taxon>Tracheophyta</taxon>
        <taxon>Spermatophyta</taxon>
        <taxon>Magnoliopsida</taxon>
        <taxon>eudicotyledons</taxon>
        <taxon>Gunneridae</taxon>
        <taxon>Pentapetalae</taxon>
        <taxon>asterids</taxon>
        <taxon>campanulids</taxon>
        <taxon>Asterales</taxon>
        <taxon>Asteraceae</taxon>
        <taxon>Asteroideae</taxon>
        <taxon>Anthemideae</taxon>
        <taxon>Artemisiinae</taxon>
        <taxon>Artemisia</taxon>
    </lineage>
</organism>
<dbReference type="InterPro" id="IPR007130">
    <property type="entry name" value="DAGAT"/>
</dbReference>
<protein>
    <recommendedName>
        <fullName evidence="11">Acyltransferase</fullName>
        <ecNumber evidence="11">2.3.1.-</ecNumber>
    </recommendedName>
</protein>
<dbReference type="PANTHER" id="PTHR12317">
    <property type="entry name" value="DIACYLGLYCEROL O-ACYLTRANSFERASE"/>
    <property type="match status" value="1"/>
</dbReference>
<gene>
    <name evidence="12" type="ORF">CTI12_AA397090</name>
</gene>
<evidence type="ECO:0000256" key="8">
    <source>
        <dbReference type="ARBA" id="ARBA00023098"/>
    </source>
</evidence>
<reference evidence="12 13" key="1">
    <citation type="journal article" date="2018" name="Mol. Plant">
        <title>The genome of Artemisia annua provides insight into the evolution of Asteraceae family and artemisinin biosynthesis.</title>
        <authorList>
            <person name="Shen Q."/>
            <person name="Zhang L."/>
            <person name="Liao Z."/>
            <person name="Wang S."/>
            <person name="Yan T."/>
            <person name="Shi P."/>
            <person name="Liu M."/>
            <person name="Fu X."/>
            <person name="Pan Q."/>
            <person name="Wang Y."/>
            <person name="Lv Z."/>
            <person name="Lu X."/>
            <person name="Zhang F."/>
            <person name="Jiang W."/>
            <person name="Ma Y."/>
            <person name="Chen M."/>
            <person name="Hao X."/>
            <person name="Li L."/>
            <person name="Tang Y."/>
            <person name="Lv G."/>
            <person name="Zhou Y."/>
            <person name="Sun X."/>
            <person name="Brodelius P.E."/>
            <person name="Rose J.K.C."/>
            <person name="Tang K."/>
        </authorList>
    </citation>
    <scope>NUCLEOTIDE SEQUENCE [LARGE SCALE GENOMIC DNA]</scope>
    <source>
        <strain evidence="13">cv. Huhao1</strain>
        <tissue evidence="12">Leaf</tissue>
    </source>
</reference>
<evidence type="ECO:0000313" key="13">
    <source>
        <dbReference type="Proteomes" id="UP000245207"/>
    </source>
</evidence>
<evidence type="ECO:0000256" key="9">
    <source>
        <dbReference type="ARBA" id="ARBA00023136"/>
    </source>
</evidence>
<evidence type="ECO:0000256" key="7">
    <source>
        <dbReference type="ARBA" id="ARBA00022989"/>
    </source>
</evidence>
<dbReference type="GO" id="GO:0019432">
    <property type="term" value="P:triglyceride biosynthetic process"/>
    <property type="evidence" value="ECO:0007669"/>
    <property type="project" value="TreeGrafter"/>
</dbReference>
<name>A0A2U1MB11_ARTAN</name>
<proteinExistence type="inferred from homology"/>
<dbReference type="EC" id="2.3.1.-" evidence="11"/>
<evidence type="ECO:0000313" key="12">
    <source>
        <dbReference type="EMBL" id="PWA58439.1"/>
    </source>
</evidence>
<evidence type="ECO:0000256" key="10">
    <source>
        <dbReference type="ARBA" id="ARBA00023315"/>
    </source>
</evidence>
<keyword evidence="10 12" id="KW-0012">Acyltransferase</keyword>
<comment type="caution">
    <text evidence="12">The sequence shown here is derived from an EMBL/GenBank/DDBJ whole genome shotgun (WGS) entry which is preliminary data.</text>
</comment>
<evidence type="ECO:0000256" key="4">
    <source>
        <dbReference type="ARBA" id="ARBA00022679"/>
    </source>
</evidence>
<keyword evidence="9 11" id="KW-0472">Membrane</keyword>
<sequence length="324" mass="37219">MSKETYGIRPLAPLSAESTPAEYTGKTGSLIHEFIAMTLWLGTLHFVAFIVVASFLLLPLHKFFMVLGMLVVLTFIPVNDNNKWGLYLARYIFKNVAGYFPVTVYVEDIKAFNPNLTYVFGYEPHSVWPLGAGILADLARYIPITKIKILASSAVFYVPLLRHYWTWMGVSSVNKKNFLSLLKAGYSCIMVPGGVQETFYMKHDSEVAFVKARKGFIRLAMETDSPVVPSYAYKWWKPRGKFFLKLSRAMKFTPMVYWGTYWSFIPFRRPIYMVVGKPIHFKKNSTPSMEEVSEVLDQYVEALQTLFEKHKTRAGYPDLELQIM</sequence>
<dbReference type="GO" id="GO:0005789">
    <property type="term" value="C:endoplasmic reticulum membrane"/>
    <property type="evidence" value="ECO:0007669"/>
    <property type="project" value="UniProtKB-SubCell"/>
</dbReference>
<dbReference type="AlphaFoldDB" id="A0A2U1MB11"/>
<dbReference type="SUPFAM" id="SSF69593">
    <property type="entry name" value="Glycerol-3-phosphate (1)-acyltransferase"/>
    <property type="match status" value="1"/>
</dbReference>
<evidence type="ECO:0000256" key="11">
    <source>
        <dbReference type="RuleBase" id="RU367023"/>
    </source>
</evidence>
<keyword evidence="13" id="KW-1185">Reference proteome</keyword>
<evidence type="ECO:0000256" key="5">
    <source>
        <dbReference type="ARBA" id="ARBA00022692"/>
    </source>
</evidence>
<keyword evidence="3" id="KW-0444">Lipid biosynthesis</keyword>
<feature type="transmembrane region" description="Helical" evidence="11">
    <location>
        <begin position="34"/>
        <end position="57"/>
    </location>
</feature>
<dbReference type="STRING" id="35608.A0A2U1MB11"/>
<evidence type="ECO:0000256" key="3">
    <source>
        <dbReference type="ARBA" id="ARBA00022516"/>
    </source>
</evidence>
<keyword evidence="4 11" id="KW-0808">Transferase</keyword>
<comment type="subcellular location">
    <subcellularLocation>
        <location evidence="1 11">Endoplasmic reticulum membrane</location>
        <topology evidence="1 11">Multi-pass membrane protein</topology>
    </subcellularLocation>
</comment>
<dbReference type="Pfam" id="PF03982">
    <property type="entry name" value="DAGAT"/>
    <property type="match status" value="1"/>
</dbReference>
<dbReference type="OrthoDB" id="264532at2759"/>
<comment type="caution">
    <text evidence="11">Lacks conserved residue(s) required for the propagation of feature annotation.</text>
</comment>
<accession>A0A2U1MB11</accession>
<keyword evidence="8" id="KW-0443">Lipid metabolism</keyword>
<dbReference type="CDD" id="cd07987">
    <property type="entry name" value="LPLAT_MGAT-like"/>
    <property type="match status" value="1"/>
</dbReference>